<accession>A0A0C3FTR7</accession>
<evidence type="ECO:0000256" key="4">
    <source>
        <dbReference type="ARBA" id="ARBA00022840"/>
    </source>
</evidence>
<dbReference type="GO" id="GO:0005524">
    <property type="term" value="F:ATP binding"/>
    <property type="evidence" value="ECO:0007669"/>
    <property type="project" value="UniProtKB-KW"/>
</dbReference>
<dbReference type="InterPro" id="IPR051681">
    <property type="entry name" value="Ser/Thr_Kinases-Pseudokinases"/>
</dbReference>
<organism evidence="6 7">
    <name type="scientific">Piloderma croceum (strain F 1598)</name>
    <dbReference type="NCBI Taxonomy" id="765440"/>
    <lineage>
        <taxon>Eukaryota</taxon>
        <taxon>Fungi</taxon>
        <taxon>Dikarya</taxon>
        <taxon>Basidiomycota</taxon>
        <taxon>Agaricomycotina</taxon>
        <taxon>Agaricomycetes</taxon>
        <taxon>Agaricomycetidae</taxon>
        <taxon>Atheliales</taxon>
        <taxon>Atheliaceae</taxon>
        <taxon>Piloderma</taxon>
    </lineage>
</organism>
<dbReference type="PROSITE" id="PS00108">
    <property type="entry name" value="PROTEIN_KINASE_ST"/>
    <property type="match status" value="1"/>
</dbReference>
<evidence type="ECO:0000256" key="1">
    <source>
        <dbReference type="ARBA" id="ARBA00022679"/>
    </source>
</evidence>
<dbReference type="GO" id="GO:0004674">
    <property type="term" value="F:protein serine/threonine kinase activity"/>
    <property type="evidence" value="ECO:0007669"/>
    <property type="project" value="TreeGrafter"/>
</dbReference>
<dbReference type="InterPro" id="IPR011009">
    <property type="entry name" value="Kinase-like_dom_sf"/>
</dbReference>
<dbReference type="Gene3D" id="1.10.510.10">
    <property type="entry name" value="Transferase(Phosphotransferase) domain 1"/>
    <property type="match status" value="1"/>
</dbReference>
<evidence type="ECO:0000259" key="5">
    <source>
        <dbReference type="PROSITE" id="PS50011"/>
    </source>
</evidence>
<protein>
    <recommendedName>
        <fullName evidence="5">Protein kinase domain-containing protein</fullName>
    </recommendedName>
</protein>
<keyword evidence="4" id="KW-0067">ATP-binding</keyword>
<dbReference type="SMART" id="SM00220">
    <property type="entry name" value="S_TKc"/>
    <property type="match status" value="1"/>
</dbReference>
<dbReference type="Proteomes" id="UP000054166">
    <property type="component" value="Unassembled WGS sequence"/>
</dbReference>
<evidence type="ECO:0000256" key="2">
    <source>
        <dbReference type="ARBA" id="ARBA00022741"/>
    </source>
</evidence>
<reference evidence="6 7" key="1">
    <citation type="submission" date="2014-04" db="EMBL/GenBank/DDBJ databases">
        <authorList>
            <consortium name="DOE Joint Genome Institute"/>
            <person name="Kuo A."/>
            <person name="Tarkka M."/>
            <person name="Buscot F."/>
            <person name="Kohler A."/>
            <person name="Nagy L.G."/>
            <person name="Floudas D."/>
            <person name="Copeland A."/>
            <person name="Barry K.W."/>
            <person name="Cichocki N."/>
            <person name="Veneault-Fourrey C."/>
            <person name="LaButti K."/>
            <person name="Lindquist E.A."/>
            <person name="Lipzen A."/>
            <person name="Lundell T."/>
            <person name="Morin E."/>
            <person name="Murat C."/>
            <person name="Sun H."/>
            <person name="Tunlid A."/>
            <person name="Henrissat B."/>
            <person name="Grigoriev I.V."/>
            <person name="Hibbett D.S."/>
            <person name="Martin F."/>
            <person name="Nordberg H.P."/>
            <person name="Cantor M.N."/>
            <person name="Hua S.X."/>
        </authorList>
    </citation>
    <scope>NUCLEOTIDE SEQUENCE [LARGE SCALE GENOMIC DNA]</scope>
    <source>
        <strain evidence="6 7">F 1598</strain>
    </source>
</reference>
<keyword evidence="3" id="KW-0418">Kinase</keyword>
<dbReference type="AlphaFoldDB" id="A0A0C3FTR7"/>
<evidence type="ECO:0000313" key="7">
    <source>
        <dbReference type="Proteomes" id="UP000054166"/>
    </source>
</evidence>
<dbReference type="Pfam" id="PF07714">
    <property type="entry name" value="PK_Tyr_Ser-Thr"/>
    <property type="match status" value="1"/>
</dbReference>
<name>A0A0C3FTR7_PILCF</name>
<dbReference type="InterPro" id="IPR000719">
    <property type="entry name" value="Prot_kinase_dom"/>
</dbReference>
<evidence type="ECO:0000256" key="3">
    <source>
        <dbReference type="ARBA" id="ARBA00022777"/>
    </source>
</evidence>
<keyword evidence="7" id="KW-1185">Reference proteome</keyword>
<feature type="domain" description="Protein kinase" evidence="5">
    <location>
        <begin position="374"/>
        <end position="667"/>
    </location>
</feature>
<gene>
    <name evidence="6" type="ORF">PILCRDRAFT_814440</name>
</gene>
<reference evidence="7" key="2">
    <citation type="submission" date="2015-01" db="EMBL/GenBank/DDBJ databases">
        <title>Evolutionary Origins and Diversification of the Mycorrhizal Mutualists.</title>
        <authorList>
            <consortium name="DOE Joint Genome Institute"/>
            <consortium name="Mycorrhizal Genomics Consortium"/>
            <person name="Kohler A."/>
            <person name="Kuo A."/>
            <person name="Nagy L.G."/>
            <person name="Floudas D."/>
            <person name="Copeland A."/>
            <person name="Barry K.W."/>
            <person name="Cichocki N."/>
            <person name="Veneault-Fourrey C."/>
            <person name="LaButti K."/>
            <person name="Lindquist E.A."/>
            <person name="Lipzen A."/>
            <person name="Lundell T."/>
            <person name="Morin E."/>
            <person name="Murat C."/>
            <person name="Riley R."/>
            <person name="Ohm R."/>
            <person name="Sun H."/>
            <person name="Tunlid A."/>
            <person name="Henrissat B."/>
            <person name="Grigoriev I.V."/>
            <person name="Hibbett D.S."/>
            <person name="Martin F."/>
        </authorList>
    </citation>
    <scope>NUCLEOTIDE SEQUENCE [LARGE SCALE GENOMIC DNA]</scope>
    <source>
        <strain evidence="7">F 1598</strain>
    </source>
</reference>
<sequence length="678" mass="76491">MNISEIPPYFPHFLFKYLLSDIFATPHSPDDQRFHVYDVHNNDLVETRRIPQQTRNIFEDFANQEVLDEDCQTALCTAELVFSRLEAKAELAFEHLMQQILTSLDQDRTKTKTIPVERHELETLCRFFVFIRYRNGAQYGAMLSNLAETATLKSNNGDEGLSSAKCYHVRRHQALTSIHAFLLHDSIQSPYSATTCDDIIRYCWAFIGAEVCLGIASDGQEFVVTSGCIGNLDECFQDDPDSCRFFVPLSPTVTIYILGEPKGKRELLELSSPAVNLASSVIRIECGLESVSDVHLRNTILLQSYPRHIYFSNLLSIAKTINLYEIGSRGADQHSDYSRLMHRCQQKATQEQVTKTLVVKGCVSVTDLTDHVVRIGDSPVAHGSFSDVWKGIWTIEEPFAETKHRTVALKYLRQVMAENVRAKLVNRLKDELFAWRTLCHENIAQLLGVIQSCNTIAMISPWCNNGTLVNYLKDVNPSANRLELLVQVASGVCYLHNFKPVVIHGDLKGCNILVDDFGNALITDFGLAKVIKEFSDSMQLATSFFAGSTRWMAPELILALVEDDCSPPITTASDVYSFACICLEIATGQVPFPNRKNDHAVTVDIMRGIRPSRGASCCIECHNEGTFWEMLDQCWDPVFHLRPSMSEVTIYLQGQMESPAVSQKEWFMYNTIQPALKY</sequence>
<dbReference type="PANTHER" id="PTHR44329:SF288">
    <property type="entry name" value="MITOGEN-ACTIVATED PROTEIN KINASE KINASE KINASE 20"/>
    <property type="match status" value="1"/>
</dbReference>
<keyword evidence="1" id="KW-0808">Transferase</keyword>
<dbReference type="PANTHER" id="PTHR44329">
    <property type="entry name" value="SERINE/THREONINE-PROTEIN KINASE TNNI3K-RELATED"/>
    <property type="match status" value="1"/>
</dbReference>
<dbReference type="InParanoid" id="A0A0C3FTR7"/>
<proteinExistence type="predicted"/>
<dbReference type="EMBL" id="KN832978">
    <property type="protein sequence ID" value="KIM87735.1"/>
    <property type="molecule type" value="Genomic_DNA"/>
</dbReference>
<dbReference type="SUPFAM" id="SSF56112">
    <property type="entry name" value="Protein kinase-like (PK-like)"/>
    <property type="match status" value="1"/>
</dbReference>
<keyword evidence="2" id="KW-0547">Nucleotide-binding</keyword>
<dbReference type="STRING" id="765440.A0A0C3FTR7"/>
<dbReference type="InterPro" id="IPR008271">
    <property type="entry name" value="Ser/Thr_kinase_AS"/>
</dbReference>
<dbReference type="OrthoDB" id="6718656at2759"/>
<evidence type="ECO:0000313" key="6">
    <source>
        <dbReference type="EMBL" id="KIM87735.1"/>
    </source>
</evidence>
<dbReference type="InterPro" id="IPR001245">
    <property type="entry name" value="Ser-Thr/Tyr_kinase_cat_dom"/>
</dbReference>
<dbReference type="PROSITE" id="PS50011">
    <property type="entry name" value="PROTEIN_KINASE_DOM"/>
    <property type="match status" value="1"/>
</dbReference>
<dbReference type="HOGENOM" id="CLU_026937_0_0_1"/>